<dbReference type="InterPro" id="IPR002019">
    <property type="entry name" value="Urease_beta-like"/>
</dbReference>
<dbReference type="InterPro" id="IPR036461">
    <property type="entry name" value="Urease_betasu_sf"/>
</dbReference>
<reference evidence="4 5" key="1">
    <citation type="submission" date="2014-02" db="EMBL/GenBank/DDBJ databases">
        <title>Vibrio fortis Dalian14 Genome Sequencing.</title>
        <authorList>
            <person name="Wang Y."/>
            <person name="Song L."/>
            <person name="Liu G."/>
            <person name="Ding J."/>
        </authorList>
    </citation>
    <scope>NUCLEOTIDE SEQUENCE [LARGE SCALE GENOMIC DNA]</scope>
    <source>
        <strain evidence="4 5">Dalian14</strain>
    </source>
</reference>
<name>A0A066UR49_9VIBR</name>
<comment type="similarity">
    <text evidence="3">Belongs to the urease beta subunit family.</text>
</comment>
<dbReference type="PANTHER" id="PTHR33569:SF1">
    <property type="entry name" value="UREASE"/>
    <property type="match status" value="1"/>
</dbReference>
<dbReference type="GO" id="GO:0035550">
    <property type="term" value="C:urease complex"/>
    <property type="evidence" value="ECO:0007669"/>
    <property type="project" value="InterPro"/>
</dbReference>
<comment type="pathway">
    <text evidence="3">Nitrogen metabolism; urea degradation; CO(2) and NH(3) from urea (urease route): step 1/1.</text>
</comment>
<dbReference type="GO" id="GO:0009039">
    <property type="term" value="F:urease activity"/>
    <property type="evidence" value="ECO:0007669"/>
    <property type="project" value="UniProtKB-UniRule"/>
</dbReference>
<dbReference type="FunFam" id="2.10.150.10:FF:000001">
    <property type="entry name" value="Urease subunit beta"/>
    <property type="match status" value="1"/>
</dbReference>
<dbReference type="STRING" id="212667.VFDL14_23555"/>
<keyword evidence="3" id="KW-0963">Cytoplasm</keyword>
<comment type="catalytic activity">
    <reaction evidence="2 3">
        <text>urea + 2 H2O + H(+) = hydrogencarbonate + 2 NH4(+)</text>
        <dbReference type="Rhea" id="RHEA:20557"/>
        <dbReference type="ChEBI" id="CHEBI:15377"/>
        <dbReference type="ChEBI" id="CHEBI:15378"/>
        <dbReference type="ChEBI" id="CHEBI:16199"/>
        <dbReference type="ChEBI" id="CHEBI:17544"/>
        <dbReference type="ChEBI" id="CHEBI:28938"/>
        <dbReference type="EC" id="3.5.1.5"/>
    </reaction>
</comment>
<dbReference type="GO" id="GO:0043419">
    <property type="term" value="P:urea catabolic process"/>
    <property type="evidence" value="ECO:0007669"/>
    <property type="project" value="UniProtKB-UniRule"/>
</dbReference>
<evidence type="ECO:0000313" key="5">
    <source>
        <dbReference type="Proteomes" id="UP000027219"/>
    </source>
</evidence>
<dbReference type="EC" id="3.5.1.5" evidence="3"/>
<evidence type="ECO:0000256" key="3">
    <source>
        <dbReference type="HAMAP-Rule" id="MF_01954"/>
    </source>
</evidence>
<proteinExistence type="inferred from homology"/>
<dbReference type="AlphaFoldDB" id="A0A066UR49"/>
<dbReference type="PANTHER" id="PTHR33569">
    <property type="entry name" value="UREASE"/>
    <property type="match status" value="1"/>
</dbReference>
<comment type="caution">
    <text evidence="4">The sequence shown here is derived from an EMBL/GenBank/DDBJ whole genome shotgun (WGS) entry which is preliminary data.</text>
</comment>
<dbReference type="EMBL" id="JFFR01000020">
    <property type="protein sequence ID" value="KDN28372.1"/>
    <property type="molecule type" value="Genomic_DNA"/>
</dbReference>
<dbReference type="SUPFAM" id="SSF51278">
    <property type="entry name" value="Urease, beta-subunit"/>
    <property type="match status" value="1"/>
</dbReference>
<dbReference type="CDD" id="cd00407">
    <property type="entry name" value="Urease_beta"/>
    <property type="match status" value="1"/>
</dbReference>
<evidence type="ECO:0000313" key="4">
    <source>
        <dbReference type="EMBL" id="KDN28372.1"/>
    </source>
</evidence>
<dbReference type="RefSeq" id="WP_032551331.1">
    <property type="nucleotide sequence ID" value="NZ_JFFR01000020.1"/>
</dbReference>
<gene>
    <name evidence="3 4" type="primary">ureB</name>
    <name evidence="4" type="ORF">VFDL14_23555</name>
</gene>
<evidence type="ECO:0000256" key="1">
    <source>
        <dbReference type="ARBA" id="ARBA00022801"/>
    </source>
</evidence>
<comment type="subcellular location">
    <subcellularLocation>
        <location evidence="3">Cytoplasm</location>
    </subcellularLocation>
</comment>
<dbReference type="UniPathway" id="UPA00258">
    <property type="reaction ID" value="UER00370"/>
</dbReference>
<dbReference type="NCBIfam" id="NF009682">
    <property type="entry name" value="PRK13203.1"/>
    <property type="match status" value="1"/>
</dbReference>
<dbReference type="HAMAP" id="MF_01954">
    <property type="entry name" value="Urease_beta"/>
    <property type="match status" value="1"/>
</dbReference>
<dbReference type="Pfam" id="PF00699">
    <property type="entry name" value="Urease_beta"/>
    <property type="match status" value="1"/>
</dbReference>
<dbReference type="InterPro" id="IPR050069">
    <property type="entry name" value="Urease_subunit"/>
</dbReference>
<organism evidence="4 5">
    <name type="scientific">Vibrio fortis</name>
    <dbReference type="NCBI Taxonomy" id="212667"/>
    <lineage>
        <taxon>Bacteria</taxon>
        <taxon>Pseudomonadati</taxon>
        <taxon>Pseudomonadota</taxon>
        <taxon>Gammaproteobacteria</taxon>
        <taxon>Vibrionales</taxon>
        <taxon>Vibrionaceae</taxon>
        <taxon>Vibrio</taxon>
    </lineage>
</organism>
<dbReference type="Proteomes" id="UP000027219">
    <property type="component" value="Unassembled WGS sequence"/>
</dbReference>
<accession>A0A066UR49</accession>
<protein>
    <recommendedName>
        <fullName evidence="3">Urease subunit beta</fullName>
        <ecNumber evidence="3">3.5.1.5</ecNumber>
    </recommendedName>
    <alternativeName>
        <fullName evidence="3">Urea amidohydrolase subunit beta</fullName>
    </alternativeName>
</protein>
<sequence length="111" mass="12055">MASSNSNCSGFVPGKIETAPGTITLNEGRDTVSVKVNNIGDRPVQIGSHYHFYEANPSLIFERELTKGYRLNIPAGTATRFEPGQSRTVELVSYAGAREVYGFQGKVMGKL</sequence>
<evidence type="ECO:0000256" key="2">
    <source>
        <dbReference type="ARBA" id="ARBA00047778"/>
    </source>
</evidence>
<comment type="subunit">
    <text evidence="3">Heterotrimer of UreA (gamma), UreB (beta) and UreC (alpha) subunits. Three heterotrimers associate to form the active enzyme.</text>
</comment>
<keyword evidence="1 3" id="KW-0378">Hydrolase</keyword>
<dbReference type="Gene3D" id="2.10.150.10">
    <property type="entry name" value="Urease, beta subunit"/>
    <property type="match status" value="1"/>
</dbReference>
<dbReference type="NCBIfam" id="TIGR00192">
    <property type="entry name" value="urease_beta"/>
    <property type="match status" value="1"/>
</dbReference>
<keyword evidence="5" id="KW-1185">Reference proteome</keyword>
<dbReference type="OrthoDB" id="9797217at2"/>